<dbReference type="Ensembl" id="ENSOTST00005149401.1">
    <property type="protein sequence ID" value="ENSOTSP00005153103.1"/>
    <property type="gene ID" value="ENSOTSG00005068592.1"/>
</dbReference>
<gene>
    <name evidence="2" type="primary">LOC121840009</name>
</gene>
<protein>
    <submittedName>
        <fullName evidence="2">NBAS subunit of NRZ tethering complex</fullName>
    </submittedName>
</protein>
<dbReference type="InterPro" id="IPR054751">
    <property type="entry name" value="NBAS_C"/>
</dbReference>
<keyword evidence="3" id="KW-1185">Reference proteome</keyword>
<evidence type="ECO:0000259" key="1">
    <source>
        <dbReference type="Pfam" id="PF22913"/>
    </source>
</evidence>
<name>A0AAZ3SJA4_ONCTS</name>
<reference evidence="2" key="2">
    <citation type="submission" date="2025-08" db="UniProtKB">
        <authorList>
            <consortium name="Ensembl"/>
        </authorList>
    </citation>
    <scope>IDENTIFICATION</scope>
</reference>
<organism evidence="2 3">
    <name type="scientific">Oncorhynchus tshawytscha</name>
    <name type="common">Chinook salmon</name>
    <name type="synonym">Salmo tshawytscha</name>
    <dbReference type="NCBI Taxonomy" id="74940"/>
    <lineage>
        <taxon>Eukaryota</taxon>
        <taxon>Metazoa</taxon>
        <taxon>Chordata</taxon>
        <taxon>Craniata</taxon>
        <taxon>Vertebrata</taxon>
        <taxon>Euteleostomi</taxon>
        <taxon>Actinopterygii</taxon>
        <taxon>Neopterygii</taxon>
        <taxon>Teleostei</taxon>
        <taxon>Protacanthopterygii</taxon>
        <taxon>Salmoniformes</taxon>
        <taxon>Salmonidae</taxon>
        <taxon>Salmoninae</taxon>
        <taxon>Oncorhynchus</taxon>
    </lineage>
</organism>
<sequence length="86" mass="9963">DSVVSSDDLLAWLRPFCSDGSRAVRPRIEVLQILENNFSLRDSDVHLLLLYRTQAVLKDLQDIVFTEEMLESAEYLFEIAVDIYSR</sequence>
<reference evidence="3" key="1">
    <citation type="journal article" date="2018" name="PLoS ONE">
        <title>Chinook salmon (Oncorhynchus tshawytscha) genome and transcriptome.</title>
        <authorList>
            <person name="Christensen K.A."/>
            <person name="Leong J.S."/>
            <person name="Sakhrani D."/>
            <person name="Biagi C.A."/>
            <person name="Minkley D.R."/>
            <person name="Withler R.E."/>
            <person name="Rondeau E.B."/>
            <person name="Koop B.F."/>
            <person name="Devlin R.H."/>
        </authorList>
    </citation>
    <scope>NUCLEOTIDE SEQUENCE [LARGE SCALE GENOMIC DNA]</scope>
</reference>
<evidence type="ECO:0000313" key="3">
    <source>
        <dbReference type="Proteomes" id="UP000694402"/>
    </source>
</evidence>
<feature type="domain" description="NBAS subunit of NRZ tethering complex C-terminal" evidence="1">
    <location>
        <begin position="2"/>
        <end position="40"/>
    </location>
</feature>
<dbReference type="Pfam" id="PF22913">
    <property type="entry name" value="NBAS_11th"/>
    <property type="match status" value="1"/>
</dbReference>
<dbReference type="GeneTree" id="ENSGT00390000012474"/>
<dbReference type="AlphaFoldDB" id="A0AAZ3SJA4"/>
<reference evidence="2" key="3">
    <citation type="submission" date="2025-09" db="UniProtKB">
        <authorList>
            <consortium name="Ensembl"/>
        </authorList>
    </citation>
    <scope>IDENTIFICATION</scope>
</reference>
<proteinExistence type="predicted"/>
<accession>A0AAZ3SJA4</accession>
<dbReference type="Proteomes" id="UP000694402">
    <property type="component" value="Unassembled WGS sequence"/>
</dbReference>
<evidence type="ECO:0000313" key="2">
    <source>
        <dbReference type="Ensembl" id="ENSOTSP00005153103.1"/>
    </source>
</evidence>